<reference evidence="11" key="1">
    <citation type="submission" date="2021-01" db="EMBL/GenBank/DDBJ databases">
        <title>Ramlibacter sp. strain AW1 16S ribosomal RNA gene Genome sequencing and assembly.</title>
        <authorList>
            <person name="Kang M."/>
        </authorList>
    </citation>
    <scope>NUCLEOTIDE SEQUENCE</scope>
    <source>
        <strain evidence="11">AW1</strain>
    </source>
</reference>
<dbReference type="EC" id="2.7.13.3" evidence="3"/>
<dbReference type="Proteomes" id="UP000613011">
    <property type="component" value="Unassembled WGS sequence"/>
</dbReference>
<dbReference type="Pfam" id="PF02518">
    <property type="entry name" value="HATPase_c"/>
    <property type="match status" value="1"/>
</dbReference>
<dbReference type="PANTHER" id="PTHR43547:SF2">
    <property type="entry name" value="HYBRID SIGNAL TRANSDUCTION HISTIDINE KINASE C"/>
    <property type="match status" value="1"/>
</dbReference>
<dbReference type="GO" id="GO:0016020">
    <property type="term" value="C:membrane"/>
    <property type="evidence" value="ECO:0007669"/>
    <property type="project" value="UniProtKB-SubCell"/>
</dbReference>
<dbReference type="AlphaFoldDB" id="A0A936ZNC4"/>
<keyword evidence="7 8" id="KW-0472">Membrane</keyword>
<dbReference type="PRINTS" id="PR00344">
    <property type="entry name" value="BCTRLSENSOR"/>
</dbReference>
<dbReference type="GO" id="GO:0000155">
    <property type="term" value="F:phosphorelay sensor kinase activity"/>
    <property type="evidence" value="ECO:0007669"/>
    <property type="project" value="InterPro"/>
</dbReference>
<dbReference type="PROSITE" id="PS50109">
    <property type="entry name" value="HIS_KIN"/>
    <property type="match status" value="1"/>
</dbReference>
<name>A0A936ZNC4_9BURK</name>
<feature type="transmembrane region" description="Helical" evidence="8">
    <location>
        <begin position="294"/>
        <end position="315"/>
    </location>
</feature>
<dbReference type="InterPro" id="IPR006189">
    <property type="entry name" value="CHASE_dom"/>
</dbReference>
<dbReference type="PANTHER" id="PTHR43547">
    <property type="entry name" value="TWO-COMPONENT HISTIDINE KINASE"/>
    <property type="match status" value="1"/>
</dbReference>
<dbReference type="Gene3D" id="1.10.287.130">
    <property type="match status" value="1"/>
</dbReference>
<dbReference type="EMBL" id="JAEQNA010000001">
    <property type="protein sequence ID" value="MBL0419396.1"/>
    <property type="molecule type" value="Genomic_DNA"/>
</dbReference>
<evidence type="ECO:0000256" key="3">
    <source>
        <dbReference type="ARBA" id="ARBA00012438"/>
    </source>
</evidence>
<evidence type="ECO:0000256" key="5">
    <source>
        <dbReference type="ARBA" id="ARBA00022692"/>
    </source>
</evidence>
<protein>
    <recommendedName>
        <fullName evidence="3">histidine kinase</fullName>
        <ecNumber evidence="3">2.7.13.3</ecNumber>
    </recommendedName>
</protein>
<dbReference type="Gene3D" id="3.30.450.350">
    <property type="entry name" value="CHASE domain"/>
    <property type="match status" value="1"/>
</dbReference>
<evidence type="ECO:0000256" key="2">
    <source>
        <dbReference type="ARBA" id="ARBA00004370"/>
    </source>
</evidence>
<dbReference type="CDD" id="cd00075">
    <property type="entry name" value="HATPase"/>
    <property type="match status" value="1"/>
</dbReference>
<evidence type="ECO:0000313" key="11">
    <source>
        <dbReference type="EMBL" id="MBL0419396.1"/>
    </source>
</evidence>
<dbReference type="InterPro" id="IPR003661">
    <property type="entry name" value="HisK_dim/P_dom"/>
</dbReference>
<evidence type="ECO:0000256" key="1">
    <source>
        <dbReference type="ARBA" id="ARBA00000085"/>
    </source>
</evidence>
<accession>A0A936ZNC4</accession>
<feature type="domain" description="CHASE" evidence="10">
    <location>
        <begin position="126"/>
        <end position="229"/>
    </location>
</feature>
<comment type="subcellular location">
    <subcellularLocation>
        <location evidence="2">Membrane</location>
    </subcellularLocation>
</comment>
<dbReference type="Pfam" id="PF00512">
    <property type="entry name" value="HisKA"/>
    <property type="match status" value="1"/>
</dbReference>
<dbReference type="InterPro" id="IPR005467">
    <property type="entry name" value="His_kinase_dom"/>
</dbReference>
<dbReference type="InterPro" id="IPR003594">
    <property type="entry name" value="HATPase_dom"/>
</dbReference>
<comment type="catalytic activity">
    <reaction evidence="1">
        <text>ATP + protein L-histidine = ADP + protein N-phospho-L-histidine.</text>
        <dbReference type="EC" id="2.7.13.3"/>
    </reaction>
</comment>
<dbReference type="Gene3D" id="3.30.565.10">
    <property type="entry name" value="Histidine kinase-like ATPase, C-terminal domain"/>
    <property type="match status" value="1"/>
</dbReference>
<dbReference type="SMART" id="SM00388">
    <property type="entry name" value="HisKA"/>
    <property type="match status" value="1"/>
</dbReference>
<feature type="domain" description="Histidine kinase" evidence="9">
    <location>
        <begin position="341"/>
        <end position="554"/>
    </location>
</feature>
<dbReference type="SMART" id="SM01079">
    <property type="entry name" value="CHASE"/>
    <property type="match status" value="1"/>
</dbReference>
<dbReference type="InterPro" id="IPR036890">
    <property type="entry name" value="HATPase_C_sf"/>
</dbReference>
<gene>
    <name evidence="11" type="ORF">JI739_03445</name>
</gene>
<dbReference type="PROSITE" id="PS50839">
    <property type="entry name" value="CHASE"/>
    <property type="match status" value="1"/>
</dbReference>
<keyword evidence="12" id="KW-1185">Reference proteome</keyword>
<dbReference type="RefSeq" id="WP_201682433.1">
    <property type="nucleotide sequence ID" value="NZ_JAEQNA010000001.1"/>
</dbReference>
<comment type="caution">
    <text evidence="11">The sequence shown here is derived from an EMBL/GenBank/DDBJ whole genome shotgun (WGS) entry which is preliminary data.</text>
</comment>
<dbReference type="InterPro" id="IPR004358">
    <property type="entry name" value="Sig_transdc_His_kin-like_C"/>
</dbReference>
<dbReference type="InterPro" id="IPR042240">
    <property type="entry name" value="CHASE_sf"/>
</dbReference>
<dbReference type="InterPro" id="IPR036097">
    <property type="entry name" value="HisK_dim/P_sf"/>
</dbReference>
<evidence type="ECO:0000256" key="7">
    <source>
        <dbReference type="ARBA" id="ARBA00023136"/>
    </source>
</evidence>
<evidence type="ECO:0000256" key="6">
    <source>
        <dbReference type="ARBA" id="ARBA00022989"/>
    </source>
</evidence>
<proteinExistence type="predicted"/>
<evidence type="ECO:0000259" key="10">
    <source>
        <dbReference type="PROSITE" id="PS50839"/>
    </source>
</evidence>
<evidence type="ECO:0000256" key="4">
    <source>
        <dbReference type="ARBA" id="ARBA00022553"/>
    </source>
</evidence>
<dbReference type="SUPFAM" id="SSF55874">
    <property type="entry name" value="ATPase domain of HSP90 chaperone/DNA topoisomerase II/histidine kinase"/>
    <property type="match status" value="1"/>
</dbReference>
<keyword evidence="6 8" id="KW-1133">Transmembrane helix</keyword>
<feature type="transmembrane region" description="Helical" evidence="8">
    <location>
        <begin position="24"/>
        <end position="45"/>
    </location>
</feature>
<dbReference type="Pfam" id="PF03924">
    <property type="entry name" value="CHASE"/>
    <property type="match status" value="1"/>
</dbReference>
<dbReference type="SUPFAM" id="SSF47384">
    <property type="entry name" value="Homodimeric domain of signal transducing histidine kinase"/>
    <property type="match status" value="1"/>
</dbReference>
<sequence>MIDPSPARAYRSASGLRRAWRRLLLDRAVVVLVSGLVLTAIATFVSTRVLQEREMARAELAMDQDLSRLDSRLSAYLALLRATRAFIEAEGPSLDADGFSTFVQGLRINQDYPGIQGIGWSPKLGPGDRFEIRLLEPLDERNRAALGFDMHSEATRAAAMDRARDTGEPAMSGGVVLRQEILPEKSRGFLIYVPVYAGGGVPPTVPERRAQLSGFAYAPFRAVDFFSGLFSDTPIALHSIHVTGQPDDGLLWGHAEATTRPVFERFAEHAGQRWLLRFERIESGLSMLERIRPFVVLVVCLVITALLFTLARVQVSERRRAERRNAELGQQVQFAELLIGIVSHDLRNPLNVIKLNATLLENASLSEEFGRCVRRIQASGDMSLRMVRDLLDFTQARFSGGIPVLRTPGDLIQIVHQTVDEIQLAHRDRQIVFSARGDASGTWDPDRMAQLVSNLLNNALVYGATDAPITVAVHAEGQRIRLRVHNEGEPISPQLQAALFQPMQQGPSRKGSSARNIGLGLYIVQQIVQAHGGTVECLSSAAEGTAFTVTLPRA</sequence>
<keyword evidence="5 8" id="KW-0812">Transmembrane</keyword>
<keyword evidence="4" id="KW-0597">Phosphoprotein</keyword>
<evidence type="ECO:0000259" key="9">
    <source>
        <dbReference type="PROSITE" id="PS50109"/>
    </source>
</evidence>
<evidence type="ECO:0000256" key="8">
    <source>
        <dbReference type="SAM" id="Phobius"/>
    </source>
</evidence>
<dbReference type="SMART" id="SM00387">
    <property type="entry name" value="HATPase_c"/>
    <property type="match status" value="1"/>
</dbReference>
<evidence type="ECO:0000313" key="12">
    <source>
        <dbReference type="Proteomes" id="UP000613011"/>
    </source>
</evidence>
<organism evidence="11 12">
    <name type="scientific">Ramlibacter aurantiacus</name>
    <dbReference type="NCBI Taxonomy" id="2801330"/>
    <lineage>
        <taxon>Bacteria</taxon>
        <taxon>Pseudomonadati</taxon>
        <taxon>Pseudomonadota</taxon>
        <taxon>Betaproteobacteria</taxon>
        <taxon>Burkholderiales</taxon>
        <taxon>Comamonadaceae</taxon>
        <taxon>Ramlibacter</taxon>
    </lineage>
</organism>
<dbReference type="CDD" id="cd00082">
    <property type="entry name" value="HisKA"/>
    <property type="match status" value="1"/>
</dbReference>